<feature type="domain" description="Cupin type-2" evidence="2">
    <location>
        <begin position="44"/>
        <end position="98"/>
    </location>
</feature>
<keyword evidence="4" id="KW-1185">Reference proteome</keyword>
<dbReference type="InterPro" id="IPR014710">
    <property type="entry name" value="RmlC-like_jellyroll"/>
</dbReference>
<dbReference type="PANTHER" id="PTHR43698">
    <property type="entry name" value="RIBD C-TERMINAL DOMAIN CONTAINING PROTEIN"/>
    <property type="match status" value="1"/>
</dbReference>
<dbReference type="Gene3D" id="2.60.120.10">
    <property type="entry name" value="Jelly Rolls"/>
    <property type="match status" value="1"/>
</dbReference>
<dbReference type="InterPro" id="IPR013096">
    <property type="entry name" value="Cupin_2"/>
</dbReference>
<dbReference type="CDD" id="cd02233">
    <property type="entry name" value="cupin_HNL-like"/>
    <property type="match status" value="1"/>
</dbReference>
<name>A0A1I6BHC8_HYMAR</name>
<dbReference type="PANTHER" id="PTHR43698:SF1">
    <property type="entry name" value="BLL4564 PROTEIN"/>
    <property type="match status" value="1"/>
</dbReference>
<dbReference type="SUPFAM" id="SSF51182">
    <property type="entry name" value="RmlC-like cupins"/>
    <property type="match status" value="1"/>
</dbReference>
<protein>
    <submittedName>
        <fullName evidence="3">Cupin domain protein</fullName>
    </submittedName>
</protein>
<dbReference type="OrthoDB" id="9802489at2"/>
<dbReference type="InterPro" id="IPR011051">
    <property type="entry name" value="RmlC_Cupin_sf"/>
</dbReference>
<gene>
    <name evidence="3" type="ORF">SAMN04515668_4571</name>
</gene>
<evidence type="ECO:0000313" key="4">
    <source>
        <dbReference type="Proteomes" id="UP000199029"/>
    </source>
</evidence>
<dbReference type="EMBL" id="FOXS01000008">
    <property type="protein sequence ID" value="SFQ80359.1"/>
    <property type="molecule type" value="Genomic_DNA"/>
</dbReference>
<accession>A0A1I6BHC8</accession>
<dbReference type="Pfam" id="PF07883">
    <property type="entry name" value="Cupin_2"/>
    <property type="match status" value="1"/>
</dbReference>
<evidence type="ECO:0000256" key="1">
    <source>
        <dbReference type="SAM" id="MobiDB-lite"/>
    </source>
</evidence>
<dbReference type="STRING" id="1227077.SAMN04515668_4571"/>
<proteinExistence type="predicted"/>
<dbReference type="RefSeq" id="WP_092678605.1">
    <property type="nucleotide sequence ID" value="NZ_FOXS01000008.1"/>
</dbReference>
<dbReference type="InterPro" id="IPR047263">
    <property type="entry name" value="HNL-like_cupin"/>
</dbReference>
<evidence type="ECO:0000313" key="3">
    <source>
        <dbReference type="EMBL" id="SFQ80359.1"/>
    </source>
</evidence>
<dbReference type="AlphaFoldDB" id="A0A1I6BHC8"/>
<dbReference type="Proteomes" id="UP000199029">
    <property type="component" value="Unassembled WGS sequence"/>
</dbReference>
<sequence>MKALSIYPRGSLPPRQAPEQNFTGDVAITDYFERPAPSRLVSATVTFAPGARTPWKVNPLGQTLLVTHGVGWAQGEGEAVVEIRAGDIVWCPPGQRHWDGATPEHALTYIALQEAQDGRGVVFGERVTDEEYRQGPSSASSQH</sequence>
<evidence type="ECO:0000259" key="2">
    <source>
        <dbReference type="Pfam" id="PF07883"/>
    </source>
</evidence>
<feature type="region of interest" description="Disordered" evidence="1">
    <location>
        <begin position="1"/>
        <end position="20"/>
    </location>
</feature>
<reference evidence="4" key="1">
    <citation type="submission" date="2016-10" db="EMBL/GenBank/DDBJ databases">
        <authorList>
            <person name="Varghese N."/>
            <person name="Submissions S."/>
        </authorList>
    </citation>
    <scope>NUCLEOTIDE SEQUENCE [LARGE SCALE GENOMIC DNA]</scope>
    <source>
        <strain evidence="4">OR362-8,ATCC BAA-1266,JCM 13504</strain>
    </source>
</reference>
<organism evidence="3 4">
    <name type="scientific">Hymenobacter arizonensis</name>
    <name type="common">Siccationidurans arizonensis</name>
    <dbReference type="NCBI Taxonomy" id="1227077"/>
    <lineage>
        <taxon>Bacteria</taxon>
        <taxon>Pseudomonadati</taxon>
        <taxon>Bacteroidota</taxon>
        <taxon>Cytophagia</taxon>
        <taxon>Cytophagales</taxon>
        <taxon>Hymenobacteraceae</taxon>
        <taxon>Hymenobacter</taxon>
    </lineage>
</organism>